<protein>
    <recommendedName>
        <fullName evidence="4">MetS family NSS transporter small subunit</fullName>
    </recommendedName>
</protein>
<dbReference type="EMBL" id="LKAQ01000004">
    <property type="protein sequence ID" value="OIQ49254.1"/>
    <property type="molecule type" value="Genomic_DNA"/>
</dbReference>
<evidence type="ECO:0008006" key="4">
    <source>
        <dbReference type="Google" id="ProtNLM"/>
    </source>
</evidence>
<keyword evidence="3" id="KW-1185">Reference proteome</keyword>
<keyword evidence="1" id="KW-1133">Transmembrane helix</keyword>
<keyword evidence="1" id="KW-0812">Transmembrane</keyword>
<evidence type="ECO:0000313" key="2">
    <source>
        <dbReference type="EMBL" id="OIQ49254.1"/>
    </source>
</evidence>
<dbReference type="NCBIfam" id="NF033493">
    <property type="entry name" value="MetS_like_NSS"/>
    <property type="match status" value="1"/>
</dbReference>
<keyword evidence="1" id="KW-0472">Membrane</keyword>
<proteinExistence type="predicted"/>
<accession>A0A1J5MRM7</accession>
<evidence type="ECO:0000313" key="3">
    <source>
        <dbReference type="Proteomes" id="UP000181901"/>
    </source>
</evidence>
<sequence>MTTSAIIMLCVGLGVTWGGAIYCIRLAINSKRH</sequence>
<evidence type="ECO:0000256" key="1">
    <source>
        <dbReference type="SAM" id="Phobius"/>
    </source>
</evidence>
<organism evidence="2 3">
    <name type="scientific">Pseudodesulfovibrio hydrargyri</name>
    <dbReference type="NCBI Taxonomy" id="2125990"/>
    <lineage>
        <taxon>Bacteria</taxon>
        <taxon>Pseudomonadati</taxon>
        <taxon>Thermodesulfobacteriota</taxon>
        <taxon>Desulfovibrionia</taxon>
        <taxon>Desulfovibrionales</taxon>
        <taxon>Desulfovibrionaceae</taxon>
    </lineage>
</organism>
<gene>
    <name evidence="2" type="ORF">BerOc1_01179</name>
</gene>
<dbReference type="OrthoDB" id="5422823at2"/>
<reference evidence="2 3" key="1">
    <citation type="submission" date="2015-09" db="EMBL/GenBank/DDBJ databases">
        <title>Genome of Desulfovibrio dechloracetivorans BerOc1, a mercury methylating strain isolated from highly hydrocarbons and metals contaminated coastal sediments.</title>
        <authorList>
            <person name="Goni Urriza M."/>
            <person name="Gassie C."/>
            <person name="Bouchez O."/>
            <person name="Klopp C."/>
            <person name="Ranchou-Peyruse A."/>
            <person name="Remy G."/>
        </authorList>
    </citation>
    <scope>NUCLEOTIDE SEQUENCE [LARGE SCALE GENOMIC DNA]</scope>
    <source>
        <strain evidence="2 3">BerOc1</strain>
    </source>
</reference>
<dbReference type="AlphaFoldDB" id="A0A1J5MRM7"/>
<feature type="transmembrane region" description="Helical" evidence="1">
    <location>
        <begin position="6"/>
        <end position="28"/>
    </location>
</feature>
<dbReference type="Proteomes" id="UP000181901">
    <property type="component" value="Unassembled WGS sequence"/>
</dbReference>
<comment type="caution">
    <text evidence="2">The sequence shown here is derived from an EMBL/GenBank/DDBJ whole genome shotgun (WGS) entry which is preliminary data.</text>
</comment>
<name>A0A1J5MRM7_9BACT</name>
<dbReference type="RefSeq" id="WP_129586492.1">
    <property type="nucleotide sequence ID" value="NZ_LKAQ01000004.1"/>
</dbReference>